<dbReference type="PANTHER" id="PTHR43673">
    <property type="entry name" value="NAD(P)H NITROREDUCTASE YDGI-RELATED"/>
    <property type="match status" value="1"/>
</dbReference>
<evidence type="ECO:0000256" key="1">
    <source>
        <dbReference type="ARBA" id="ARBA00007118"/>
    </source>
</evidence>
<dbReference type="InterPro" id="IPR029479">
    <property type="entry name" value="Nitroreductase"/>
</dbReference>
<dbReference type="Pfam" id="PF00881">
    <property type="entry name" value="Nitroreductase"/>
    <property type="match status" value="2"/>
</dbReference>
<comment type="similarity">
    <text evidence="1">Belongs to the nitroreductase family.</text>
</comment>
<dbReference type="PANTHER" id="PTHR43673:SF10">
    <property type="entry name" value="NADH DEHYDROGENASE_NAD(P)H NITROREDUCTASE XCC3605-RELATED"/>
    <property type="match status" value="1"/>
</dbReference>
<keyword evidence="5" id="KW-1185">Reference proteome</keyword>
<reference evidence="4" key="1">
    <citation type="submission" date="2021-02" db="EMBL/GenBank/DDBJ databases">
        <title>Rhodobacter shimadae sp. nov., an aerobic anoxygenic phototrophic bacterium isolated from a hot spring.</title>
        <authorList>
            <person name="Muramatsu S."/>
            <person name="Haruta S."/>
            <person name="Hirose S."/>
            <person name="Hanada S."/>
        </authorList>
    </citation>
    <scope>NUCLEOTIDE SEQUENCE</scope>
    <source>
        <strain evidence="4">N10</strain>
    </source>
</reference>
<dbReference type="CDD" id="cd02138">
    <property type="entry name" value="TdsD-like"/>
    <property type="match status" value="1"/>
</dbReference>
<name>A0A8G0ZVJ2_9RHOB</name>
<evidence type="ECO:0000313" key="4">
    <source>
        <dbReference type="EMBL" id="QYZ70907.1"/>
    </source>
</evidence>
<dbReference type="AlphaFoldDB" id="A0A8G0ZVJ2"/>
<dbReference type="InterPro" id="IPR000415">
    <property type="entry name" value="Nitroreductase-like"/>
</dbReference>
<feature type="domain" description="Nitroreductase" evidence="3">
    <location>
        <begin position="76"/>
        <end position="165"/>
    </location>
</feature>
<dbReference type="KEGG" id="nsm:JO391_05175"/>
<feature type="domain" description="Nitroreductase" evidence="3">
    <location>
        <begin position="21"/>
        <end position="62"/>
    </location>
</feature>
<dbReference type="Gene3D" id="3.40.109.10">
    <property type="entry name" value="NADH Oxidase"/>
    <property type="match status" value="1"/>
</dbReference>
<dbReference type="RefSeq" id="WP_220663124.1">
    <property type="nucleotide sequence ID" value="NZ_CP069370.1"/>
</dbReference>
<keyword evidence="2" id="KW-0560">Oxidoreductase</keyword>
<dbReference type="SUPFAM" id="SSF55469">
    <property type="entry name" value="FMN-dependent nitroreductase-like"/>
    <property type="match status" value="1"/>
</dbReference>
<protein>
    <submittedName>
        <fullName evidence="4">Nitroreductase family protein</fullName>
    </submittedName>
</protein>
<dbReference type="GO" id="GO:0016491">
    <property type="term" value="F:oxidoreductase activity"/>
    <property type="evidence" value="ECO:0007669"/>
    <property type="project" value="UniProtKB-KW"/>
</dbReference>
<dbReference type="EMBL" id="CP069370">
    <property type="protein sequence ID" value="QYZ70907.1"/>
    <property type="molecule type" value="Genomic_DNA"/>
</dbReference>
<dbReference type="Proteomes" id="UP000826300">
    <property type="component" value="Chromosome"/>
</dbReference>
<gene>
    <name evidence="4" type="ORF">JO391_05175</name>
</gene>
<accession>A0A8G0ZVJ2</accession>
<sequence>MNIAVTPPRTADHPVEPVFLDRWSPRAFTDEAISEAGLMELLEAARWAPSAINVQPWRFAWGLRGDAAFDRIESALLPGNRAWAGKAAALVVVGSKLTRTTQEGAEVPNGFHAFDAGTAWGFLSLAARMKGWATHAMGGFDHAKMAEVLALPEGYGLHAVVAIGRQADASTLPEGLRAREVPSLRRPLAQTAGHGHFPA</sequence>
<evidence type="ECO:0000256" key="2">
    <source>
        <dbReference type="ARBA" id="ARBA00023002"/>
    </source>
</evidence>
<evidence type="ECO:0000259" key="3">
    <source>
        <dbReference type="Pfam" id="PF00881"/>
    </source>
</evidence>
<organism evidence="4 5">
    <name type="scientific">Neotabrizicola shimadae</name>
    <dbReference type="NCBI Taxonomy" id="2807096"/>
    <lineage>
        <taxon>Bacteria</taxon>
        <taxon>Pseudomonadati</taxon>
        <taxon>Pseudomonadota</taxon>
        <taxon>Alphaproteobacteria</taxon>
        <taxon>Rhodobacterales</taxon>
        <taxon>Paracoccaceae</taxon>
        <taxon>Neotabrizicola</taxon>
    </lineage>
</organism>
<proteinExistence type="inferred from homology"/>
<evidence type="ECO:0000313" key="5">
    <source>
        <dbReference type="Proteomes" id="UP000826300"/>
    </source>
</evidence>